<dbReference type="Gene3D" id="2.80.10.50">
    <property type="match status" value="2"/>
</dbReference>
<dbReference type="PRINTS" id="PR00771">
    <property type="entry name" value="ENTEROTOXINA"/>
</dbReference>
<evidence type="ECO:0000256" key="3">
    <source>
        <dbReference type="ARBA" id="ARBA00022729"/>
    </source>
</evidence>
<comment type="caution">
    <text evidence="8">The sequence shown here is derived from an EMBL/GenBank/DDBJ whole genome shotgun (WGS) entry which is preliminary data.</text>
</comment>
<accession>A0ABW7UXY7</accession>
<name>A0ABW7UXY7_9ACTN</name>
<comment type="similarity">
    <text evidence="1">Belongs to the enterotoxin A family.</text>
</comment>
<keyword evidence="5" id="KW-1015">Disulfide bond</keyword>
<feature type="domain" description="Ricin B lectin" evidence="7">
    <location>
        <begin position="261"/>
        <end position="394"/>
    </location>
</feature>
<evidence type="ECO:0000256" key="4">
    <source>
        <dbReference type="ARBA" id="ARBA00023026"/>
    </source>
</evidence>
<dbReference type="Pfam" id="PF14200">
    <property type="entry name" value="RicinB_lectin_2"/>
    <property type="match status" value="2"/>
</dbReference>
<proteinExistence type="inferred from homology"/>
<dbReference type="InterPro" id="IPR000772">
    <property type="entry name" value="Ricin_B_lectin"/>
</dbReference>
<evidence type="ECO:0000256" key="5">
    <source>
        <dbReference type="ARBA" id="ARBA00023157"/>
    </source>
</evidence>
<keyword evidence="3" id="KW-0732">Signal</keyword>
<evidence type="ECO:0000313" key="8">
    <source>
        <dbReference type="EMBL" id="MFI1967459.1"/>
    </source>
</evidence>
<dbReference type="SUPFAM" id="SSF56399">
    <property type="entry name" value="ADP-ribosylation"/>
    <property type="match status" value="1"/>
</dbReference>
<dbReference type="InterPro" id="IPR001144">
    <property type="entry name" value="Enterotoxin_A"/>
</dbReference>
<dbReference type="Gene3D" id="3.90.210.10">
    <property type="entry name" value="Heat-Labile Enterotoxin, subunit A"/>
    <property type="match status" value="1"/>
</dbReference>
<reference evidence="8 9" key="1">
    <citation type="submission" date="2024-10" db="EMBL/GenBank/DDBJ databases">
        <title>The Natural Products Discovery Center: Release of the First 8490 Sequenced Strains for Exploring Actinobacteria Biosynthetic Diversity.</title>
        <authorList>
            <person name="Kalkreuter E."/>
            <person name="Kautsar S.A."/>
            <person name="Yang D."/>
            <person name="Bader C.D."/>
            <person name="Teijaro C.N."/>
            <person name="Fluegel L."/>
            <person name="Davis C.M."/>
            <person name="Simpson J.R."/>
            <person name="Lauterbach L."/>
            <person name="Steele A.D."/>
            <person name="Gui C."/>
            <person name="Meng S."/>
            <person name="Li G."/>
            <person name="Viehrig K."/>
            <person name="Ye F."/>
            <person name="Su P."/>
            <person name="Kiefer A.F."/>
            <person name="Nichols A."/>
            <person name="Cepeda A.J."/>
            <person name="Yan W."/>
            <person name="Fan B."/>
            <person name="Jiang Y."/>
            <person name="Adhikari A."/>
            <person name="Zheng C.-J."/>
            <person name="Schuster L."/>
            <person name="Cowan T.M."/>
            <person name="Smanski M.J."/>
            <person name="Chevrette M.G."/>
            <person name="De Carvalho L.P.S."/>
            <person name="Shen B."/>
        </authorList>
    </citation>
    <scope>NUCLEOTIDE SEQUENCE [LARGE SCALE GENOMIC DNA]</scope>
    <source>
        <strain evidence="8 9">NPDC020327</strain>
    </source>
</reference>
<dbReference type="PROSITE" id="PS50231">
    <property type="entry name" value="RICIN_B_LECTIN"/>
    <property type="match status" value="2"/>
</dbReference>
<dbReference type="EMBL" id="JBIRWE010000021">
    <property type="protein sequence ID" value="MFI1967459.1"/>
    <property type="molecule type" value="Genomic_DNA"/>
</dbReference>
<dbReference type="RefSeq" id="WP_079100958.1">
    <property type="nucleotide sequence ID" value="NZ_JBIRWE010000021.1"/>
</dbReference>
<evidence type="ECO:0000256" key="1">
    <source>
        <dbReference type="ARBA" id="ARBA00009092"/>
    </source>
</evidence>
<protein>
    <submittedName>
        <fullName evidence="8">Enterotoxin A family protein</fullName>
    </submittedName>
</protein>
<evidence type="ECO:0000259" key="7">
    <source>
        <dbReference type="SMART" id="SM00458"/>
    </source>
</evidence>
<keyword evidence="9" id="KW-1185">Reference proteome</keyword>
<feature type="region of interest" description="Disordered" evidence="6">
    <location>
        <begin position="523"/>
        <end position="545"/>
    </location>
</feature>
<sequence length="545" mass="60285">MNDGNRRGEEDCSLSVADVVVRADDDPGDPPQWVWHASSLPPSEIEKDGAVFPKGMDGTRPDQPPPNLSLYSHVQGTASGASRYDSGYVGTTTDRDYALRRITERFNGNGYLYRVHATPNFVDVAGTLGGFYNRASEHEYAAMGGFRYDQIMEWEEVSFGVAQPGESNAAYDRDRYSGLRASSGQPQLAGFPPEHAAWSQQPWRQFASCGSVSSPAQTDGSTDTQDEECTPLLRPYDEGMAFWNSVKEAGHVPDRWFTGKETPLQLVNAANGQVAENKNAAGNGAAIIMWGGHRGKFQQWHLERAEHNTYVVVNLASDKVLDGKNSPVDGEPVVQWERDGKPWQRWLLKPANGDLFRLVNSATGMALDLASKEEGAAVVQRNVTNAQTQTWRLRMTDPLDQVTVLLTNRANGKAIDIRRDGQDNGEHVVQWEPNGNPWQNWKLIATDDGTYVITSMARAKVLDAGDKPGEGTTVVQWDRDDKRPQKWRIELDDTDNTVYLVEVTSGLAIGNDDSKQDGATLTLQTKNPAKHTRQKWSLEPVEPTS</sequence>
<dbReference type="SUPFAM" id="SSF50370">
    <property type="entry name" value="Ricin B-like lectins"/>
    <property type="match status" value="2"/>
</dbReference>
<dbReference type="SMART" id="SM00458">
    <property type="entry name" value="RICIN"/>
    <property type="match status" value="2"/>
</dbReference>
<feature type="domain" description="Ricin B lectin" evidence="7">
    <location>
        <begin position="402"/>
        <end position="539"/>
    </location>
</feature>
<evidence type="ECO:0000313" key="9">
    <source>
        <dbReference type="Proteomes" id="UP001611548"/>
    </source>
</evidence>
<evidence type="ECO:0000256" key="6">
    <source>
        <dbReference type="SAM" id="MobiDB-lite"/>
    </source>
</evidence>
<dbReference type="CDD" id="cd00161">
    <property type="entry name" value="beta-trefoil_Ricin-like"/>
    <property type="match status" value="2"/>
</dbReference>
<dbReference type="Pfam" id="PF01375">
    <property type="entry name" value="Enterotoxin_a"/>
    <property type="match status" value="1"/>
</dbReference>
<evidence type="ECO:0000256" key="2">
    <source>
        <dbReference type="ARBA" id="ARBA00022656"/>
    </source>
</evidence>
<dbReference type="Proteomes" id="UP001611548">
    <property type="component" value="Unassembled WGS sequence"/>
</dbReference>
<feature type="compositionally biased region" description="Polar residues" evidence="6">
    <location>
        <begin position="209"/>
        <end position="223"/>
    </location>
</feature>
<gene>
    <name evidence="8" type="ORF">ACH429_25650</name>
</gene>
<organism evidence="8 9">
    <name type="scientific">Streptomyces pathocidini</name>
    <dbReference type="NCBI Taxonomy" id="1650571"/>
    <lineage>
        <taxon>Bacteria</taxon>
        <taxon>Bacillati</taxon>
        <taxon>Actinomycetota</taxon>
        <taxon>Actinomycetes</taxon>
        <taxon>Kitasatosporales</taxon>
        <taxon>Streptomycetaceae</taxon>
        <taxon>Streptomyces</taxon>
    </lineage>
</organism>
<keyword evidence="4" id="KW-0843">Virulence</keyword>
<dbReference type="InterPro" id="IPR035992">
    <property type="entry name" value="Ricin_B-like_lectins"/>
</dbReference>
<keyword evidence="2" id="KW-0800">Toxin</keyword>
<feature type="region of interest" description="Disordered" evidence="6">
    <location>
        <begin position="209"/>
        <end position="229"/>
    </location>
</feature>